<feature type="chain" id="PRO_5016412225" evidence="1">
    <location>
        <begin position="22"/>
        <end position="149"/>
    </location>
</feature>
<dbReference type="InParanoid" id="A0A316VH31"/>
<evidence type="ECO:0000313" key="3">
    <source>
        <dbReference type="Proteomes" id="UP000245771"/>
    </source>
</evidence>
<keyword evidence="3" id="KW-1185">Reference proteome</keyword>
<dbReference type="GeneID" id="37019561"/>
<dbReference type="EMBL" id="KZ819603">
    <property type="protein sequence ID" value="PWN36338.1"/>
    <property type="molecule type" value="Genomic_DNA"/>
</dbReference>
<gene>
    <name evidence="2" type="ORF">FA14DRAFT_155742</name>
</gene>
<reference evidence="2 3" key="1">
    <citation type="journal article" date="2018" name="Mol. Biol. Evol.">
        <title>Broad Genomic Sampling Reveals a Smut Pathogenic Ancestry of the Fungal Clade Ustilaginomycotina.</title>
        <authorList>
            <person name="Kijpornyongpan T."/>
            <person name="Mondo S.J."/>
            <person name="Barry K."/>
            <person name="Sandor L."/>
            <person name="Lee J."/>
            <person name="Lipzen A."/>
            <person name="Pangilinan J."/>
            <person name="LaButti K."/>
            <person name="Hainaut M."/>
            <person name="Henrissat B."/>
            <person name="Grigoriev I.V."/>
            <person name="Spatafora J.W."/>
            <person name="Aime M.C."/>
        </authorList>
    </citation>
    <scope>NUCLEOTIDE SEQUENCE [LARGE SCALE GENOMIC DNA]</scope>
    <source>
        <strain evidence="2 3">MCA 3882</strain>
    </source>
</reference>
<evidence type="ECO:0000313" key="2">
    <source>
        <dbReference type="EMBL" id="PWN36338.1"/>
    </source>
</evidence>
<keyword evidence="1" id="KW-0732">Signal</keyword>
<dbReference type="InterPro" id="IPR045469">
    <property type="entry name" value="Nis1"/>
</dbReference>
<dbReference type="RefSeq" id="XP_025356640.1">
    <property type="nucleotide sequence ID" value="XM_025497780.1"/>
</dbReference>
<dbReference type="Pfam" id="PF19271">
    <property type="entry name" value="Nis1"/>
    <property type="match status" value="1"/>
</dbReference>
<dbReference type="Proteomes" id="UP000245771">
    <property type="component" value="Unassembled WGS sequence"/>
</dbReference>
<accession>A0A316VH31</accession>
<dbReference type="AlphaFoldDB" id="A0A316VH31"/>
<protein>
    <submittedName>
        <fullName evidence="2">Uncharacterized protein</fullName>
    </submittedName>
</protein>
<feature type="signal peptide" evidence="1">
    <location>
        <begin position="1"/>
        <end position="21"/>
    </location>
</feature>
<proteinExistence type="predicted"/>
<name>A0A316VH31_9BASI</name>
<evidence type="ECO:0000256" key="1">
    <source>
        <dbReference type="SAM" id="SignalP"/>
    </source>
</evidence>
<organism evidence="2 3">
    <name type="scientific">Meira miltonrushii</name>
    <dbReference type="NCBI Taxonomy" id="1280837"/>
    <lineage>
        <taxon>Eukaryota</taxon>
        <taxon>Fungi</taxon>
        <taxon>Dikarya</taxon>
        <taxon>Basidiomycota</taxon>
        <taxon>Ustilaginomycotina</taxon>
        <taxon>Exobasidiomycetes</taxon>
        <taxon>Exobasidiales</taxon>
        <taxon>Brachybasidiaceae</taxon>
        <taxon>Meira</taxon>
    </lineage>
</organism>
<sequence>MRFSIPVFVSAALALTQYASAEGLTGIKVPASITPGELFNVTYSFSNGLTNCAEYMAIFGMTYDKNVLEASTIGSQVVATADLSKLVLNRTFNATIRAPSHGYFEFYANYYNGTLPQPWYISSANIQQIGDSGGVGLEVFHASTHINYS</sequence>